<dbReference type="GO" id="GO:0003677">
    <property type="term" value="F:DNA binding"/>
    <property type="evidence" value="ECO:0007669"/>
    <property type="project" value="UniProtKB-UniRule"/>
</dbReference>
<dbReference type="NCBIfam" id="NF033543">
    <property type="entry name" value="transpos_IS256"/>
    <property type="match status" value="1"/>
</dbReference>
<organism evidence="7 8">
    <name type="scientific">Tautonia plasticadhaerens</name>
    <dbReference type="NCBI Taxonomy" id="2527974"/>
    <lineage>
        <taxon>Bacteria</taxon>
        <taxon>Pseudomonadati</taxon>
        <taxon>Planctomycetota</taxon>
        <taxon>Planctomycetia</taxon>
        <taxon>Isosphaerales</taxon>
        <taxon>Isosphaeraceae</taxon>
        <taxon>Tautonia</taxon>
    </lineage>
</organism>
<keyword evidence="5 6" id="KW-0233">DNA recombination</keyword>
<protein>
    <recommendedName>
        <fullName evidence="6">Mutator family transposase</fullName>
    </recommendedName>
</protein>
<evidence type="ECO:0000256" key="4">
    <source>
        <dbReference type="ARBA" id="ARBA00023125"/>
    </source>
</evidence>
<keyword evidence="8" id="KW-1185">Reference proteome</keyword>
<dbReference type="InterPro" id="IPR001207">
    <property type="entry name" value="Transposase_mutator"/>
</dbReference>
<dbReference type="AlphaFoldDB" id="A0A518HDD5"/>
<evidence type="ECO:0000256" key="1">
    <source>
        <dbReference type="ARBA" id="ARBA00002190"/>
    </source>
</evidence>
<evidence type="ECO:0000256" key="5">
    <source>
        <dbReference type="ARBA" id="ARBA00023172"/>
    </source>
</evidence>
<evidence type="ECO:0000313" key="8">
    <source>
        <dbReference type="Proteomes" id="UP000317835"/>
    </source>
</evidence>
<dbReference type="PANTHER" id="PTHR33217:SF7">
    <property type="entry name" value="TRANSPOSASE FOR INSERTION SEQUENCE ELEMENT IS1081"/>
    <property type="match status" value="1"/>
</dbReference>
<keyword evidence="4 6" id="KW-0238">DNA-binding</keyword>
<dbReference type="Proteomes" id="UP000317835">
    <property type="component" value="Chromosome"/>
</dbReference>
<sequence length="387" mass="42868">MTHQMQPTALDEITELLAEHGFDGLASAITILLNEVMKIERAHALGAAPYQRSERRTGHANGFKPKTLHTRLGPLGVEVPQTRGVAFYPSALEKGVRSERALKLAVAEMDVQGVSTRKVAAITEKLCGLEVTSGEVSRAAEALDEELERWRSRPLGETPYLILDARYEHVRHGGQVVSCAVLTAIGIDTQGKRSILGVSVSLSEAEAHWRDFLASLQARGLHGVKLVVADAHAGLKEALKARLTGVPWQRCQFHLIENAMAFVPKPGMRKAVVASLRAVFDAPDRTEAERQLDIAVRKYRATAPRLAEWLEANVPEGLAVFALPPSHRRRLRTINMLERLNKELKRRTRVAGLFPNEASALRLVSAVAMEISEDWETNRRYLTMEPE</sequence>
<dbReference type="OrthoDB" id="355828at2"/>
<evidence type="ECO:0000256" key="6">
    <source>
        <dbReference type="RuleBase" id="RU365089"/>
    </source>
</evidence>
<gene>
    <name evidence="7" type="ORF">ElP_68270</name>
</gene>
<comment type="function">
    <text evidence="1 6">Required for the transposition of the insertion element.</text>
</comment>
<evidence type="ECO:0000313" key="7">
    <source>
        <dbReference type="EMBL" id="QDV38868.1"/>
    </source>
</evidence>
<name>A0A518HDD5_9BACT</name>
<evidence type="ECO:0000256" key="3">
    <source>
        <dbReference type="ARBA" id="ARBA00022578"/>
    </source>
</evidence>
<reference evidence="7 8" key="1">
    <citation type="submission" date="2019-02" db="EMBL/GenBank/DDBJ databases">
        <title>Deep-cultivation of Planctomycetes and their phenomic and genomic characterization uncovers novel biology.</title>
        <authorList>
            <person name="Wiegand S."/>
            <person name="Jogler M."/>
            <person name="Boedeker C."/>
            <person name="Pinto D."/>
            <person name="Vollmers J."/>
            <person name="Rivas-Marin E."/>
            <person name="Kohn T."/>
            <person name="Peeters S.H."/>
            <person name="Heuer A."/>
            <person name="Rast P."/>
            <person name="Oberbeckmann S."/>
            <person name="Bunk B."/>
            <person name="Jeske O."/>
            <person name="Meyerdierks A."/>
            <person name="Storesund J.E."/>
            <person name="Kallscheuer N."/>
            <person name="Luecker S."/>
            <person name="Lage O.M."/>
            <person name="Pohl T."/>
            <person name="Merkel B.J."/>
            <person name="Hornburger P."/>
            <person name="Mueller R.-W."/>
            <person name="Bruemmer F."/>
            <person name="Labrenz M."/>
            <person name="Spormann A.M."/>
            <person name="Op den Camp H."/>
            <person name="Overmann J."/>
            <person name="Amann R."/>
            <person name="Jetten M.S.M."/>
            <person name="Mascher T."/>
            <person name="Medema M.H."/>
            <person name="Devos D.P."/>
            <person name="Kaster A.-K."/>
            <person name="Ovreas L."/>
            <person name="Rohde M."/>
            <person name="Galperin M.Y."/>
            <person name="Jogler C."/>
        </authorList>
    </citation>
    <scope>NUCLEOTIDE SEQUENCE [LARGE SCALE GENOMIC DNA]</scope>
    <source>
        <strain evidence="7 8">ElP</strain>
    </source>
</reference>
<comment type="similarity">
    <text evidence="2 6">Belongs to the transposase mutator family.</text>
</comment>
<accession>A0A518HDD5</accession>
<dbReference type="RefSeq" id="WP_145277701.1">
    <property type="nucleotide sequence ID" value="NZ_CP036426.1"/>
</dbReference>
<dbReference type="KEGG" id="tpla:ElP_68270"/>
<dbReference type="PANTHER" id="PTHR33217">
    <property type="entry name" value="TRANSPOSASE FOR INSERTION SEQUENCE ELEMENT IS1081"/>
    <property type="match status" value="1"/>
</dbReference>
<dbReference type="GO" id="GO:0006313">
    <property type="term" value="P:DNA transposition"/>
    <property type="evidence" value="ECO:0007669"/>
    <property type="project" value="UniProtKB-UniRule"/>
</dbReference>
<keyword evidence="6" id="KW-0814">Transposable element</keyword>
<proteinExistence type="inferred from homology"/>
<evidence type="ECO:0000256" key="2">
    <source>
        <dbReference type="ARBA" id="ARBA00010961"/>
    </source>
</evidence>
<dbReference type="GO" id="GO:0004803">
    <property type="term" value="F:transposase activity"/>
    <property type="evidence" value="ECO:0007669"/>
    <property type="project" value="UniProtKB-UniRule"/>
</dbReference>
<dbReference type="Pfam" id="PF00872">
    <property type="entry name" value="Transposase_mut"/>
    <property type="match status" value="1"/>
</dbReference>
<keyword evidence="3 6" id="KW-0815">Transposition</keyword>
<dbReference type="EMBL" id="CP036426">
    <property type="protein sequence ID" value="QDV38868.1"/>
    <property type="molecule type" value="Genomic_DNA"/>
</dbReference>